<feature type="coiled-coil region" evidence="1">
    <location>
        <begin position="156"/>
        <end position="183"/>
    </location>
</feature>
<evidence type="ECO:0000313" key="3">
    <source>
        <dbReference type="Proteomes" id="UP000588098"/>
    </source>
</evidence>
<keyword evidence="3" id="KW-1185">Reference proteome</keyword>
<dbReference type="AlphaFoldDB" id="A0A7W9V1P8"/>
<organism evidence="2 3">
    <name type="scientific">Streptomyces zagrosensis</name>
    <dbReference type="NCBI Taxonomy" id="1042984"/>
    <lineage>
        <taxon>Bacteria</taxon>
        <taxon>Bacillati</taxon>
        <taxon>Actinomycetota</taxon>
        <taxon>Actinomycetes</taxon>
        <taxon>Kitasatosporales</taxon>
        <taxon>Streptomycetaceae</taxon>
        <taxon>Streptomyces</taxon>
    </lineage>
</organism>
<gene>
    <name evidence="2" type="ORF">FHS42_006607</name>
</gene>
<dbReference type="RefSeq" id="WP_184578705.1">
    <property type="nucleotide sequence ID" value="NZ_JACHJL010000024.1"/>
</dbReference>
<evidence type="ECO:0000313" key="2">
    <source>
        <dbReference type="EMBL" id="MBB5939513.1"/>
    </source>
</evidence>
<evidence type="ECO:0000256" key="1">
    <source>
        <dbReference type="SAM" id="Coils"/>
    </source>
</evidence>
<comment type="caution">
    <text evidence="2">The sequence shown here is derived from an EMBL/GenBank/DDBJ whole genome shotgun (WGS) entry which is preliminary data.</text>
</comment>
<reference evidence="2 3" key="1">
    <citation type="submission" date="2020-08" db="EMBL/GenBank/DDBJ databases">
        <title>Genomic Encyclopedia of Type Strains, Phase III (KMG-III): the genomes of soil and plant-associated and newly described type strains.</title>
        <authorList>
            <person name="Whitman W."/>
        </authorList>
    </citation>
    <scope>NUCLEOTIDE SEQUENCE [LARGE SCALE GENOMIC DNA]</scope>
    <source>
        <strain evidence="2 3">CECT 8305</strain>
    </source>
</reference>
<sequence>MSRAKDKPPTRSEQDAVDVLLWLYARAGHEVSYKDISAGVGLPDGSRLRSAVRRVRVAAAHDGHRLEQFMRSKDPLRRGVMTARFHRTGQGDEFGARDALLACRKSVASMAEMQRACAFEAANPNSVDAEAFSKMAETADGAMRMVSGVEGLGSKVMKNQRTMTRMAERIADLEAEVVQLSTRPPAASA</sequence>
<name>A0A7W9V1P8_9ACTN</name>
<keyword evidence="1" id="KW-0175">Coiled coil</keyword>
<dbReference type="EMBL" id="JACHJL010000024">
    <property type="protein sequence ID" value="MBB5939513.1"/>
    <property type="molecule type" value="Genomic_DNA"/>
</dbReference>
<proteinExistence type="predicted"/>
<protein>
    <submittedName>
        <fullName evidence="2">Uncharacterized protein</fullName>
    </submittedName>
</protein>
<accession>A0A7W9V1P8</accession>
<dbReference type="Proteomes" id="UP000588098">
    <property type="component" value="Unassembled WGS sequence"/>
</dbReference>